<name>A0A418SFT5_9RHOB</name>
<sequence>MNFVGNVPDNPDPAPVPQAVEVTYSFEETLSHLLRRSHFHAESLFSQIHEDLEVTSRQLTLMIAVEQNPGASQRVLSQAVSLDVNTVSDTLRRMERKSLVARAASQQDARSVSVVLTDHGRNIRQAAAARNALFQDLITEKLLPDEAAQLKNLICKMLDDTGGRS</sequence>
<evidence type="ECO:0000256" key="1">
    <source>
        <dbReference type="ARBA" id="ARBA00023015"/>
    </source>
</evidence>
<evidence type="ECO:0000313" key="4">
    <source>
        <dbReference type="EMBL" id="QPM91549.1"/>
    </source>
</evidence>
<evidence type="ECO:0000313" key="5">
    <source>
        <dbReference type="Proteomes" id="UP000283786"/>
    </source>
</evidence>
<reference evidence="4 5" key="1">
    <citation type="submission" date="2020-08" db="EMBL/GenBank/DDBJ databases">
        <title>Genome sequence of Rhodobacteraceae bacterium Lw-13e.</title>
        <authorList>
            <person name="Poehlein A."/>
            <person name="Wolter L."/>
            <person name="Daniel R."/>
            <person name="Brinkhoff T."/>
        </authorList>
    </citation>
    <scope>NUCLEOTIDE SEQUENCE [LARGE SCALE GENOMIC DNA]</scope>
    <source>
        <strain evidence="4 5">Lw-13e</strain>
    </source>
</reference>
<dbReference type="SUPFAM" id="SSF46785">
    <property type="entry name" value="Winged helix' DNA-binding domain"/>
    <property type="match status" value="1"/>
</dbReference>
<dbReference type="PROSITE" id="PS50995">
    <property type="entry name" value="HTH_MARR_2"/>
    <property type="match status" value="1"/>
</dbReference>
<dbReference type="KEGG" id="palw:PSAL_028030"/>
<evidence type="ECO:0000256" key="3">
    <source>
        <dbReference type="ARBA" id="ARBA00023163"/>
    </source>
</evidence>
<dbReference type="Pfam" id="PF01047">
    <property type="entry name" value="MarR"/>
    <property type="match status" value="1"/>
</dbReference>
<dbReference type="AlphaFoldDB" id="A0A418SFT5"/>
<dbReference type="GO" id="GO:0003700">
    <property type="term" value="F:DNA-binding transcription factor activity"/>
    <property type="evidence" value="ECO:0007669"/>
    <property type="project" value="InterPro"/>
</dbReference>
<dbReference type="Gene3D" id="1.10.10.10">
    <property type="entry name" value="Winged helix-like DNA-binding domain superfamily/Winged helix DNA-binding domain"/>
    <property type="match status" value="1"/>
</dbReference>
<dbReference type="InterPro" id="IPR000835">
    <property type="entry name" value="HTH_MarR-typ"/>
</dbReference>
<dbReference type="EMBL" id="CP060436">
    <property type="protein sequence ID" value="QPM91549.1"/>
    <property type="molecule type" value="Genomic_DNA"/>
</dbReference>
<keyword evidence="5" id="KW-1185">Reference proteome</keyword>
<dbReference type="OrthoDB" id="511972at2"/>
<protein>
    <submittedName>
        <fullName evidence="4">Uncharacterized protein</fullName>
    </submittedName>
</protein>
<dbReference type="PANTHER" id="PTHR42756">
    <property type="entry name" value="TRANSCRIPTIONAL REGULATOR, MARR"/>
    <property type="match status" value="1"/>
</dbReference>
<keyword evidence="1" id="KW-0805">Transcription regulation</keyword>
<dbReference type="Proteomes" id="UP000283786">
    <property type="component" value="Chromosome"/>
</dbReference>
<dbReference type="PRINTS" id="PR00598">
    <property type="entry name" value="HTHMARR"/>
</dbReference>
<evidence type="ECO:0000256" key="2">
    <source>
        <dbReference type="ARBA" id="ARBA00023125"/>
    </source>
</evidence>
<keyword evidence="3" id="KW-0804">Transcription</keyword>
<proteinExistence type="predicted"/>
<gene>
    <name evidence="4" type="ORF">PSAL_028030</name>
</gene>
<dbReference type="PANTHER" id="PTHR42756:SF1">
    <property type="entry name" value="TRANSCRIPTIONAL REPRESSOR OF EMRAB OPERON"/>
    <property type="match status" value="1"/>
</dbReference>
<accession>A0A418SFT5</accession>
<keyword evidence="2" id="KW-0238">DNA-binding</keyword>
<dbReference type="InterPro" id="IPR036390">
    <property type="entry name" value="WH_DNA-bd_sf"/>
</dbReference>
<dbReference type="SMART" id="SM00347">
    <property type="entry name" value="HTH_MARR"/>
    <property type="match status" value="1"/>
</dbReference>
<dbReference type="GO" id="GO:0003677">
    <property type="term" value="F:DNA binding"/>
    <property type="evidence" value="ECO:0007669"/>
    <property type="project" value="UniProtKB-KW"/>
</dbReference>
<dbReference type="InterPro" id="IPR036388">
    <property type="entry name" value="WH-like_DNA-bd_sf"/>
</dbReference>
<organism evidence="4 5">
    <name type="scientific">Pseudooceanicola algae</name>
    <dbReference type="NCBI Taxonomy" id="1537215"/>
    <lineage>
        <taxon>Bacteria</taxon>
        <taxon>Pseudomonadati</taxon>
        <taxon>Pseudomonadota</taxon>
        <taxon>Alphaproteobacteria</taxon>
        <taxon>Rhodobacterales</taxon>
        <taxon>Paracoccaceae</taxon>
        <taxon>Pseudooceanicola</taxon>
    </lineage>
</organism>